<feature type="domain" description="DUF4376" evidence="1">
    <location>
        <begin position="78"/>
        <end position="192"/>
    </location>
</feature>
<sequence>MTVITDAKNARYGDNGIITADVRFDDLTAPDGTPLYLPYISTAHDPADFGPQLYSDLKSGKYGPVQPFIATSEIIQSAKDQKHAEINAWRNTQENLSYVFQFNNHEWDYGKDTQERLSLSVQMAKQNKLPGGFIWTDADNNDVPVSAGELLNLSDAIDQMMFKKGLEIHLRQRQMKGEVDALTDYQAIKDYVVDWPEGN</sequence>
<dbReference type="InterPro" id="IPR025484">
    <property type="entry name" value="DUF4376"/>
</dbReference>
<dbReference type="AlphaFoldDB" id="A0A5U8JFS7"/>
<organism evidence="2">
    <name type="scientific">Salmonella enterica subsp. enterica serovar Panama</name>
    <dbReference type="NCBI Taxonomy" id="29472"/>
    <lineage>
        <taxon>Bacteria</taxon>
        <taxon>Pseudomonadati</taxon>
        <taxon>Pseudomonadota</taxon>
        <taxon>Gammaproteobacteria</taxon>
        <taxon>Enterobacterales</taxon>
        <taxon>Enterobacteriaceae</taxon>
        <taxon>Salmonella</taxon>
    </lineage>
</organism>
<evidence type="ECO:0000259" key="1">
    <source>
        <dbReference type="Pfam" id="PF14301"/>
    </source>
</evidence>
<reference evidence="2" key="1">
    <citation type="submission" date="2018-06" db="EMBL/GenBank/DDBJ databases">
        <authorList>
            <person name="Ashton P.M."/>
            <person name="Dallman T."/>
            <person name="Nair S."/>
            <person name="De Pinna E."/>
            <person name="Peters T."/>
            <person name="Grant K."/>
        </authorList>
    </citation>
    <scope>NUCLEOTIDE SEQUENCE [LARGE SCALE GENOMIC DNA]</scope>
    <source>
        <strain evidence="2">449454</strain>
    </source>
</reference>
<evidence type="ECO:0000313" key="2">
    <source>
        <dbReference type="EMBL" id="EBR8435960.1"/>
    </source>
</evidence>
<name>A0A5U8JFS7_SALET</name>
<dbReference type="EMBL" id="AAGTPA010000039">
    <property type="protein sequence ID" value="EBR8435960.1"/>
    <property type="molecule type" value="Genomic_DNA"/>
</dbReference>
<dbReference type="Pfam" id="PF14301">
    <property type="entry name" value="DUF4376"/>
    <property type="match status" value="1"/>
</dbReference>
<protein>
    <submittedName>
        <fullName evidence="2">DUF4376 domain-containing protein</fullName>
    </submittedName>
</protein>
<accession>A0A5U8JFS7</accession>
<comment type="caution">
    <text evidence="2">The sequence shown here is derived from an EMBL/GenBank/DDBJ whole genome shotgun (WGS) entry which is preliminary data.</text>
</comment>
<gene>
    <name evidence="2" type="ORF">DOI44_23735</name>
</gene>
<dbReference type="Proteomes" id="UP000839597">
    <property type="component" value="Unassembled WGS sequence"/>
</dbReference>
<proteinExistence type="predicted"/>